<dbReference type="Pfam" id="PF00098">
    <property type="entry name" value="zf-CCHC"/>
    <property type="match status" value="1"/>
</dbReference>
<keyword evidence="1" id="KW-0862">Zinc</keyword>
<dbReference type="SMART" id="SM00343">
    <property type="entry name" value="ZnF_C2HC"/>
    <property type="match status" value="1"/>
</dbReference>
<dbReference type="GO" id="GO:0003676">
    <property type="term" value="F:nucleic acid binding"/>
    <property type="evidence" value="ECO:0007669"/>
    <property type="project" value="InterPro"/>
</dbReference>
<reference evidence="4 5" key="1">
    <citation type="submission" date="2020-10" db="EMBL/GenBank/DDBJ databases">
        <title>The Coptis chinensis genome and diversification of protoberbering-type alkaloids.</title>
        <authorList>
            <person name="Wang B."/>
            <person name="Shu S."/>
            <person name="Song C."/>
            <person name="Liu Y."/>
        </authorList>
    </citation>
    <scope>NUCLEOTIDE SEQUENCE [LARGE SCALE GENOMIC DNA]</scope>
    <source>
        <strain evidence="4">HL-2020</strain>
        <tissue evidence="4">Leaf</tissue>
    </source>
</reference>
<evidence type="ECO:0000313" key="4">
    <source>
        <dbReference type="EMBL" id="KAF9597150.1"/>
    </source>
</evidence>
<protein>
    <recommendedName>
        <fullName evidence="3">CCHC-type domain-containing protein</fullName>
    </recommendedName>
</protein>
<dbReference type="SUPFAM" id="SSF57756">
    <property type="entry name" value="Retrovirus zinc finger-like domains"/>
    <property type="match status" value="1"/>
</dbReference>
<dbReference type="Proteomes" id="UP000631114">
    <property type="component" value="Unassembled WGS sequence"/>
</dbReference>
<keyword evidence="5" id="KW-1185">Reference proteome</keyword>
<evidence type="ECO:0000259" key="3">
    <source>
        <dbReference type="PROSITE" id="PS50158"/>
    </source>
</evidence>
<feature type="domain" description="CCHC-type" evidence="3">
    <location>
        <begin position="49"/>
        <end position="63"/>
    </location>
</feature>
<feature type="non-terminal residue" evidence="4">
    <location>
        <position position="105"/>
    </location>
</feature>
<dbReference type="GO" id="GO:0008270">
    <property type="term" value="F:zinc ion binding"/>
    <property type="evidence" value="ECO:0007669"/>
    <property type="project" value="UniProtKB-KW"/>
</dbReference>
<dbReference type="InterPro" id="IPR001878">
    <property type="entry name" value="Znf_CCHC"/>
</dbReference>
<evidence type="ECO:0000256" key="2">
    <source>
        <dbReference type="SAM" id="MobiDB-lite"/>
    </source>
</evidence>
<dbReference type="Gene3D" id="4.10.60.10">
    <property type="entry name" value="Zinc finger, CCHC-type"/>
    <property type="match status" value="1"/>
</dbReference>
<dbReference type="PROSITE" id="PS50158">
    <property type="entry name" value="ZF_CCHC"/>
    <property type="match status" value="1"/>
</dbReference>
<dbReference type="InterPro" id="IPR036875">
    <property type="entry name" value="Znf_CCHC_sf"/>
</dbReference>
<proteinExistence type="predicted"/>
<keyword evidence="1" id="KW-0863">Zinc-finger</keyword>
<organism evidence="4 5">
    <name type="scientific">Coptis chinensis</name>
    <dbReference type="NCBI Taxonomy" id="261450"/>
    <lineage>
        <taxon>Eukaryota</taxon>
        <taxon>Viridiplantae</taxon>
        <taxon>Streptophyta</taxon>
        <taxon>Embryophyta</taxon>
        <taxon>Tracheophyta</taxon>
        <taxon>Spermatophyta</taxon>
        <taxon>Magnoliopsida</taxon>
        <taxon>Ranunculales</taxon>
        <taxon>Ranunculaceae</taxon>
        <taxon>Coptidoideae</taxon>
        <taxon>Coptis</taxon>
    </lineage>
</organism>
<sequence length="105" mass="11864">DSRNREKEDDEVETSKANIVEGGKSKKLKPKKTTSFKKKHDQKKNNGDCYTCGKPGHFARDCRYGKKAKKDKAKMARDEKFIATVSEANVVNVDGGWWLDSQNGK</sequence>
<name>A0A835HDK7_9MAGN</name>
<dbReference type="AlphaFoldDB" id="A0A835HDK7"/>
<gene>
    <name evidence="4" type="ORF">IFM89_016138</name>
</gene>
<comment type="caution">
    <text evidence="4">The sequence shown here is derived from an EMBL/GenBank/DDBJ whole genome shotgun (WGS) entry which is preliminary data.</text>
</comment>
<evidence type="ECO:0000256" key="1">
    <source>
        <dbReference type="PROSITE-ProRule" id="PRU00047"/>
    </source>
</evidence>
<keyword evidence="1" id="KW-0479">Metal-binding</keyword>
<dbReference type="EMBL" id="JADFTS010000007">
    <property type="protein sequence ID" value="KAF9597150.1"/>
    <property type="molecule type" value="Genomic_DNA"/>
</dbReference>
<feature type="compositionally biased region" description="Basic residues" evidence="2">
    <location>
        <begin position="25"/>
        <end position="42"/>
    </location>
</feature>
<feature type="region of interest" description="Disordered" evidence="2">
    <location>
        <begin position="1"/>
        <end position="46"/>
    </location>
</feature>
<accession>A0A835HDK7</accession>
<evidence type="ECO:0000313" key="5">
    <source>
        <dbReference type="Proteomes" id="UP000631114"/>
    </source>
</evidence>